<organism evidence="1 2">
    <name type="scientific">Euphydryas editha</name>
    <name type="common">Edith's checkerspot</name>
    <dbReference type="NCBI Taxonomy" id="104508"/>
    <lineage>
        <taxon>Eukaryota</taxon>
        <taxon>Metazoa</taxon>
        <taxon>Ecdysozoa</taxon>
        <taxon>Arthropoda</taxon>
        <taxon>Hexapoda</taxon>
        <taxon>Insecta</taxon>
        <taxon>Pterygota</taxon>
        <taxon>Neoptera</taxon>
        <taxon>Endopterygota</taxon>
        <taxon>Lepidoptera</taxon>
        <taxon>Glossata</taxon>
        <taxon>Ditrysia</taxon>
        <taxon>Papilionoidea</taxon>
        <taxon>Nymphalidae</taxon>
        <taxon>Nymphalinae</taxon>
        <taxon>Euphydryas</taxon>
    </lineage>
</organism>
<evidence type="ECO:0000313" key="1">
    <source>
        <dbReference type="EMBL" id="CAH2090226.1"/>
    </source>
</evidence>
<protein>
    <submittedName>
        <fullName evidence="1">Uncharacterized protein</fullName>
    </submittedName>
</protein>
<proteinExistence type="predicted"/>
<reference evidence="1" key="1">
    <citation type="submission" date="2022-03" db="EMBL/GenBank/DDBJ databases">
        <authorList>
            <person name="Tunstrom K."/>
        </authorList>
    </citation>
    <scope>NUCLEOTIDE SEQUENCE</scope>
</reference>
<dbReference type="Proteomes" id="UP001153954">
    <property type="component" value="Unassembled WGS sequence"/>
</dbReference>
<comment type="caution">
    <text evidence="1">The sequence shown here is derived from an EMBL/GenBank/DDBJ whole genome shotgun (WGS) entry which is preliminary data.</text>
</comment>
<keyword evidence="2" id="KW-1185">Reference proteome</keyword>
<gene>
    <name evidence="1" type="ORF">EEDITHA_LOCUS6206</name>
</gene>
<sequence length="200" mass="22941">MNPALECELQNTYHEAKKALQLAISRAKNAGREELLAGVNRDPWRRPYHAARNKLRDQGAPVKETMPPDRDPTLGGVLRMVSDLFLHPAIEPDSSIKSKVSIPLISTGEMGMTLNRLRPRRMAPGLDVERRVLSIAMEHLTGRLRVLFWPLLDTLPRTWQSRRMMNNLSTIRVGIIELPIHNRYIEYSNRVLGRICIMLY</sequence>
<name>A0AAU9TSS0_EUPED</name>
<accession>A0AAU9TSS0</accession>
<dbReference type="EMBL" id="CAKOGL010000009">
    <property type="protein sequence ID" value="CAH2090226.1"/>
    <property type="molecule type" value="Genomic_DNA"/>
</dbReference>
<evidence type="ECO:0000313" key="2">
    <source>
        <dbReference type="Proteomes" id="UP001153954"/>
    </source>
</evidence>
<dbReference type="AlphaFoldDB" id="A0AAU9TSS0"/>